<organism evidence="3 4">
    <name type="scientific">Rosistilla oblonga</name>
    <dbReference type="NCBI Taxonomy" id="2527990"/>
    <lineage>
        <taxon>Bacteria</taxon>
        <taxon>Pseudomonadati</taxon>
        <taxon>Planctomycetota</taxon>
        <taxon>Planctomycetia</taxon>
        <taxon>Pirellulales</taxon>
        <taxon>Pirellulaceae</taxon>
        <taxon>Rosistilla</taxon>
    </lineage>
</organism>
<accession>A0A518IZ08</accession>
<name>A0A518IZ08_9BACT</name>
<dbReference type="SUPFAM" id="SSF51126">
    <property type="entry name" value="Pectin lyase-like"/>
    <property type="match status" value="1"/>
</dbReference>
<feature type="domain" description="Right handed beta helix" evidence="2">
    <location>
        <begin position="473"/>
        <end position="606"/>
    </location>
</feature>
<dbReference type="InterPro" id="IPR006626">
    <property type="entry name" value="PbH1"/>
</dbReference>
<gene>
    <name evidence="3" type="ORF">Mal33_43350</name>
</gene>
<feature type="region of interest" description="Disordered" evidence="1">
    <location>
        <begin position="237"/>
        <end position="258"/>
    </location>
</feature>
<keyword evidence="4" id="KW-1185">Reference proteome</keyword>
<dbReference type="SMART" id="SM00710">
    <property type="entry name" value="PbH1"/>
    <property type="match status" value="7"/>
</dbReference>
<feature type="domain" description="Right handed beta helix" evidence="2">
    <location>
        <begin position="375"/>
        <end position="458"/>
    </location>
</feature>
<dbReference type="InterPro" id="IPR011050">
    <property type="entry name" value="Pectin_lyase_fold/virulence"/>
</dbReference>
<dbReference type="Gene3D" id="2.160.20.10">
    <property type="entry name" value="Single-stranded right-handed beta-helix, Pectin lyase-like"/>
    <property type="match status" value="2"/>
</dbReference>
<sequence length="776" mass="85277">MPRLTPKLPIYFLLKSADFTGSRDSAAPRSPRKTRATKRSLAVWMFGLLSIALAASESMAVDIYVAADAEAAGNGSRGKPFQNLVEARDRIRTARKAGQLDEGVAITVHVAPGTYPVTDSFELKAEDSGTAAAPITYRAQQPGTATISGGITIPASSFVPVTDAAINDRIDASVRDKIRVADLSQLLPEKVASWKKSFRGAPAGPWLYVDAQPMTLARWPNADAKNEGWADFSKAIDSGLAEPDSDDPERRKARPGSFEFKDPRPARWNLDQGVWLLGYWTHDWSDEVIQIGGYDPQNQVIQLAAPHHYGIMAGTWGGSKRRFFAFNVLEELDTPGEWYLDRTARRLYYYPIETAQPQSIVLATLNKRLVRVEKAEHIKLEGLRFEYGVAGGIELKDTHQIEINGCTIANMSRDGLSISGTENVVRSCELYNLGTSGISLRGGDRKSLTPAKNVVVNTHIHHYGKFQRSYAPGISAHGCGQIVRNNLIHDAPHNAILYGGNEHRFERNEIYRVVMETGDSGAFYTGRDWTSQGNILRHNYIHDLGGGDDKHVNTMGVYLDDCDSGDTIEGNLFVRAGRAIMIGGGRDNHVLNNLVIDCPIGLHLDARGTSWKQWNNPKYSGWNLQAKAEAMNYQSPPWSQRYPNLAKIMDDSPKQPLHNVIQRNVFVDCAKQVCSFNKNVDSVLGKLDIANNLSVNSSGQAEGIATTDGIQGFTNVAGTAENPIAIEVSDASAESVSLPADPRLTDPLPGFEAIPLDKIGLYQDDYRHNLPTRNEL</sequence>
<dbReference type="PANTHER" id="PTHR36453">
    <property type="entry name" value="SECRETED PROTEIN-RELATED"/>
    <property type="match status" value="1"/>
</dbReference>
<dbReference type="PANTHER" id="PTHR36453:SF1">
    <property type="entry name" value="RIGHT HANDED BETA HELIX DOMAIN-CONTAINING PROTEIN"/>
    <property type="match status" value="1"/>
</dbReference>
<dbReference type="InterPro" id="IPR039448">
    <property type="entry name" value="Beta_helix"/>
</dbReference>
<dbReference type="AlphaFoldDB" id="A0A518IZ08"/>
<reference evidence="3 4" key="1">
    <citation type="submission" date="2019-02" db="EMBL/GenBank/DDBJ databases">
        <title>Deep-cultivation of Planctomycetes and their phenomic and genomic characterization uncovers novel biology.</title>
        <authorList>
            <person name="Wiegand S."/>
            <person name="Jogler M."/>
            <person name="Boedeker C."/>
            <person name="Pinto D."/>
            <person name="Vollmers J."/>
            <person name="Rivas-Marin E."/>
            <person name="Kohn T."/>
            <person name="Peeters S.H."/>
            <person name="Heuer A."/>
            <person name="Rast P."/>
            <person name="Oberbeckmann S."/>
            <person name="Bunk B."/>
            <person name="Jeske O."/>
            <person name="Meyerdierks A."/>
            <person name="Storesund J.E."/>
            <person name="Kallscheuer N."/>
            <person name="Luecker S."/>
            <person name="Lage O.M."/>
            <person name="Pohl T."/>
            <person name="Merkel B.J."/>
            <person name="Hornburger P."/>
            <person name="Mueller R.-W."/>
            <person name="Bruemmer F."/>
            <person name="Labrenz M."/>
            <person name="Spormann A.M."/>
            <person name="Op den Camp H."/>
            <person name="Overmann J."/>
            <person name="Amann R."/>
            <person name="Jetten M.S.M."/>
            <person name="Mascher T."/>
            <person name="Medema M.H."/>
            <person name="Devos D.P."/>
            <person name="Kaster A.-K."/>
            <person name="Ovreas L."/>
            <person name="Rohde M."/>
            <person name="Galperin M.Y."/>
            <person name="Jogler C."/>
        </authorList>
    </citation>
    <scope>NUCLEOTIDE SEQUENCE [LARGE SCALE GENOMIC DNA]</scope>
    <source>
        <strain evidence="3 4">Mal33</strain>
    </source>
</reference>
<evidence type="ECO:0000256" key="1">
    <source>
        <dbReference type="SAM" id="MobiDB-lite"/>
    </source>
</evidence>
<dbReference type="InterPro" id="IPR012334">
    <property type="entry name" value="Pectin_lyas_fold"/>
</dbReference>
<dbReference type="EMBL" id="CP036318">
    <property type="protein sequence ID" value="QDV58317.1"/>
    <property type="molecule type" value="Genomic_DNA"/>
</dbReference>
<proteinExistence type="predicted"/>
<dbReference type="Pfam" id="PF13229">
    <property type="entry name" value="Beta_helix"/>
    <property type="match status" value="2"/>
</dbReference>
<protein>
    <recommendedName>
        <fullName evidence="2">Right handed beta helix domain-containing protein</fullName>
    </recommendedName>
</protein>
<dbReference type="Proteomes" id="UP000316770">
    <property type="component" value="Chromosome"/>
</dbReference>
<evidence type="ECO:0000313" key="3">
    <source>
        <dbReference type="EMBL" id="QDV58317.1"/>
    </source>
</evidence>
<evidence type="ECO:0000259" key="2">
    <source>
        <dbReference type="Pfam" id="PF13229"/>
    </source>
</evidence>
<evidence type="ECO:0000313" key="4">
    <source>
        <dbReference type="Proteomes" id="UP000316770"/>
    </source>
</evidence>